<dbReference type="RefSeq" id="WP_033852374.1">
    <property type="nucleotide sequence ID" value="NZ_CPWG01000014.1"/>
</dbReference>
<keyword evidence="5" id="KW-0479">Metal-binding</keyword>
<gene>
    <name evidence="6" type="ORF">NCTC8580_01081</name>
</gene>
<evidence type="ECO:0000313" key="6">
    <source>
        <dbReference type="EMBL" id="SUP81006.1"/>
    </source>
</evidence>
<dbReference type="PANTHER" id="PTHR33254:SF4">
    <property type="entry name" value="4-HYDROXY-4-METHYL-2-OXOGLUTARATE ALDOLASE 3-RELATED"/>
    <property type="match status" value="1"/>
</dbReference>
<evidence type="ECO:0000256" key="1">
    <source>
        <dbReference type="ARBA" id="ARBA00001968"/>
    </source>
</evidence>
<evidence type="ECO:0000256" key="4">
    <source>
        <dbReference type="ARBA" id="ARBA00030169"/>
    </source>
</evidence>
<evidence type="ECO:0000313" key="7">
    <source>
        <dbReference type="Proteomes" id="UP000255087"/>
    </source>
</evidence>
<name>A0A0T9JH51_YERPU</name>
<dbReference type="EMBL" id="UHJC01000001">
    <property type="protein sequence ID" value="SUP81006.1"/>
    <property type="molecule type" value="Genomic_DNA"/>
</dbReference>
<reference evidence="6 7" key="1">
    <citation type="submission" date="2018-06" db="EMBL/GenBank/DDBJ databases">
        <authorList>
            <consortium name="Pathogen Informatics"/>
            <person name="Doyle S."/>
        </authorList>
    </citation>
    <scope>NUCLEOTIDE SEQUENCE [LARGE SCALE GENOMIC DNA]</scope>
    <source>
        <strain evidence="6 7">NCTC8580</strain>
    </source>
</reference>
<accession>A0A0T9JH51</accession>
<dbReference type="GO" id="GO:0046872">
    <property type="term" value="F:metal ion binding"/>
    <property type="evidence" value="ECO:0007669"/>
    <property type="project" value="UniProtKB-KW"/>
</dbReference>
<dbReference type="PANTHER" id="PTHR33254">
    <property type="entry name" value="4-HYDROXY-4-METHYL-2-OXOGLUTARATE ALDOLASE 3-RELATED"/>
    <property type="match status" value="1"/>
</dbReference>
<dbReference type="InterPro" id="IPR005493">
    <property type="entry name" value="RraA/RraA-like"/>
</dbReference>
<dbReference type="Proteomes" id="UP000255087">
    <property type="component" value="Unassembled WGS sequence"/>
</dbReference>
<dbReference type="Pfam" id="PF03737">
    <property type="entry name" value="RraA-like"/>
    <property type="match status" value="1"/>
</dbReference>
<dbReference type="InterPro" id="IPR036704">
    <property type="entry name" value="RraA/RraA-like_sf"/>
</dbReference>
<keyword evidence="5" id="KW-0460">Magnesium</keyword>
<evidence type="ECO:0000256" key="5">
    <source>
        <dbReference type="PIRSR" id="PIRSR605493-1"/>
    </source>
</evidence>
<comment type="cofactor">
    <cofactor evidence="1">
        <name>a divalent metal cation</name>
        <dbReference type="ChEBI" id="CHEBI:60240"/>
    </cofactor>
</comment>
<dbReference type="CDD" id="cd16841">
    <property type="entry name" value="RraA_family"/>
    <property type="match status" value="1"/>
</dbReference>
<comment type="cofactor">
    <cofactor evidence="5">
        <name>Mg(2+)</name>
        <dbReference type="ChEBI" id="CHEBI:18420"/>
    </cofactor>
</comment>
<sequence>MSFEILSPNILSVFRDKKISTSTVVDILDELGTGSVLTSKIKPINCDEPYLVAQAYTVSWKMMRKGGDIQQCQPSTWELVGAFLVPELKRADGLVYVAGGGPLITEAALAGGMSCTYFEKIGFAGVILGGAVRDMRELNALNIPVLASNPIPTDTQGAYLVAETGTHCLLEHVTVHSGDLIVVDANGIAVVPVSATAQVIQKALAIGNTENIMLKKIRAGERLPELINLTGRI</sequence>
<feature type="binding site" evidence="5">
    <location>
        <position position="134"/>
    </location>
    <ligand>
        <name>Mg(2+)</name>
        <dbReference type="ChEBI" id="CHEBI:18420"/>
    </ligand>
</feature>
<dbReference type="Gene3D" id="3.50.30.40">
    <property type="entry name" value="Ribonuclease E inhibitor RraA/RraA-like"/>
    <property type="match status" value="1"/>
</dbReference>
<proteinExistence type="predicted"/>
<dbReference type="AlphaFoldDB" id="A0A0T9JH51"/>
<feature type="binding site" evidence="5">
    <location>
        <position position="133"/>
    </location>
    <ligand>
        <name>substrate</name>
    </ligand>
</feature>
<dbReference type="SUPFAM" id="SSF89562">
    <property type="entry name" value="RraA-like"/>
    <property type="match status" value="1"/>
</dbReference>
<protein>
    <recommendedName>
        <fullName evidence="2">Putative 4-hydroxy-4-methyl-2-oxoglutarate aldolase</fullName>
    </recommendedName>
    <alternativeName>
        <fullName evidence="3">Regulator of ribonuclease activity homolog</fullName>
    </alternativeName>
    <alternativeName>
        <fullName evidence="4">RraA-like protein</fullName>
    </alternativeName>
</protein>
<evidence type="ECO:0000256" key="3">
    <source>
        <dbReference type="ARBA" id="ARBA00029596"/>
    </source>
</evidence>
<evidence type="ECO:0000256" key="2">
    <source>
        <dbReference type="ARBA" id="ARBA00016549"/>
    </source>
</evidence>
<organism evidence="6 7">
    <name type="scientific">Yersinia pseudotuberculosis</name>
    <dbReference type="NCBI Taxonomy" id="633"/>
    <lineage>
        <taxon>Bacteria</taxon>
        <taxon>Pseudomonadati</taxon>
        <taxon>Pseudomonadota</taxon>
        <taxon>Gammaproteobacteria</taxon>
        <taxon>Enterobacterales</taxon>
        <taxon>Yersiniaceae</taxon>
        <taxon>Yersinia</taxon>
    </lineage>
</organism>